<dbReference type="CDD" id="cd00085">
    <property type="entry name" value="HNHc"/>
    <property type="match status" value="1"/>
</dbReference>
<dbReference type="Proteomes" id="UP000198802">
    <property type="component" value="Unassembled WGS sequence"/>
</dbReference>
<dbReference type="Gene3D" id="1.10.30.50">
    <property type="match status" value="1"/>
</dbReference>
<organism evidence="3 4">
    <name type="scientific">Parafrankia irregularis</name>
    <dbReference type="NCBI Taxonomy" id="795642"/>
    <lineage>
        <taxon>Bacteria</taxon>
        <taxon>Bacillati</taxon>
        <taxon>Actinomycetota</taxon>
        <taxon>Actinomycetes</taxon>
        <taxon>Frankiales</taxon>
        <taxon>Frankiaceae</taxon>
        <taxon>Parafrankia</taxon>
    </lineage>
</organism>
<name>A0A0S4R131_9ACTN</name>
<keyword evidence="3" id="KW-0255">Endonuclease</keyword>
<protein>
    <submittedName>
        <fullName evidence="3">HNH endonuclease</fullName>
    </submittedName>
</protein>
<keyword evidence="3" id="KW-0378">Hydrolase</keyword>
<accession>A0A0S4R131</accession>
<dbReference type="PANTHER" id="PTHR33877">
    <property type="entry name" value="SLL1193 PROTEIN"/>
    <property type="match status" value="1"/>
</dbReference>
<evidence type="ECO:0000313" key="3">
    <source>
        <dbReference type="EMBL" id="CUU61273.1"/>
    </source>
</evidence>
<feature type="domain" description="HNH nuclease" evidence="2">
    <location>
        <begin position="9"/>
        <end position="59"/>
    </location>
</feature>
<dbReference type="InterPro" id="IPR052892">
    <property type="entry name" value="NA-targeting_endonuclease"/>
</dbReference>
<keyword evidence="4" id="KW-1185">Reference proteome</keyword>
<evidence type="ECO:0000256" key="1">
    <source>
        <dbReference type="SAM" id="MobiDB-lite"/>
    </source>
</evidence>
<dbReference type="PANTHER" id="PTHR33877:SF1">
    <property type="entry name" value="TYPE IV METHYL-DIRECTED RESTRICTION ENZYME ECOKMCRA"/>
    <property type="match status" value="1"/>
</dbReference>
<sequence>MSRINVSAEGRQRLYEAFGGRCAYCLTAESDHLDHVVPRAAGGSNGASNLVPACTPCGQSKGNLSVLDWVRALAAGETSPSSPNRVPDYGFWEVSPRPRPAPVATVA</sequence>
<dbReference type="GO" id="GO:0004519">
    <property type="term" value="F:endonuclease activity"/>
    <property type="evidence" value="ECO:0007669"/>
    <property type="project" value="UniProtKB-KW"/>
</dbReference>
<evidence type="ECO:0000259" key="2">
    <source>
        <dbReference type="SMART" id="SM00507"/>
    </source>
</evidence>
<evidence type="ECO:0000313" key="4">
    <source>
        <dbReference type="Proteomes" id="UP000198802"/>
    </source>
</evidence>
<proteinExistence type="predicted"/>
<dbReference type="SMART" id="SM00507">
    <property type="entry name" value="HNHc"/>
    <property type="match status" value="1"/>
</dbReference>
<dbReference type="RefSeq" id="WP_242666616.1">
    <property type="nucleotide sequence ID" value="NZ_FAOZ01000072.1"/>
</dbReference>
<reference evidence="4" key="1">
    <citation type="submission" date="2015-11" db="EMBL/GenBank/DDBJ databases">
        <authorList>
            <person name="Varghese N."/>
        </authorList>
    </citation>
    <scope>NUCLEOTIDE SEQUENCE [LARGE SCALE GENOMIC DNA]</scope>
    <source>
        <strain evidence="4">DSM 45899</strain>
    </source>
</reference>
<dbReference type="AlphaFoldDB" id="A0A0S4R131"/>
<dbReference type="InterPro" id="IPR029471">
    <property type="entry name" value="HNH_5"/>
</dbReference>
<feature type="region of interest" description="Disordered" evidence="1">
    <location>
        <begin position="77"/>
        <end position="107"/>
    </location>
</feature>
<dbReference type="EMBL" id="FAOZ01000072">
    <property type="protein sequence ID" value="CUU61273.1"/>
    <property type="molecule type" value="Genomic_DNA"/>
</dbReference>
<dbReference type="Pfam" id="PF14279">
    <property type="entry name" value="HNH_5"/>
    <property type="match status" value="1"/>
</dbReference>
<gene>
    <name evidence="3" type="ORF">Ga0074812_1723</name>
</gene>
<dbReference type="InterPro" id="IPR003615">
    <property type="entry name" value="HNH_nuc"/>
</dbReference>
<keyword evidence="3" id="KW-0540">Nuclease</keyword>